<keyword evidence="1" id="KW-0472">Membrane</keyword>
<gene>
    <name evidence="2" type="ORF">CPAV1605_776</name>
</gene>
<evidence type="ECO:0000256" key="1">
    <source>
        <dbReference type="SAM" id="Phobius"/>
    </source>
</evidence>
<sequence length="133" mass="15287">MNTLSKLIIFFIFLFLSILSGLTGKDNNNIIKNKLFLFTGVFIFQFILNLIDEYKKRNRYRTIKLNDILIDSVQVSAMAIIGYSVYVDLLLMPSTHNFIKPYIGNKVKNSASISCVILFFVSVFILFKKIITS</sequence>
<dbReference type="AlphaFoldDB" id="A0A5E8CIL2"/>
<reference evidence="2" key="1">
    <citation type="submission" date="2019-09" db="EMBL/GenBank/DDBJ databases">
        <authorList>
            <person name="Needham M D."/>
        </authorList>
    </citation>
    <scope>NUCLEOTIDE SEQUENCE</scope>
</reference>
<protein>
    <submittedName>
        <fullName evidence="2">Uncharacterized protein</fullName>
    </submittedName>
</protein>
<organism evidence="2">
    <name type="scientific">seawater metagenome</name>
    <dbReference type="NCBI Taxonomy" id="1561972"/>
    <lineage>
        <taxon>unclassified sequences</taxon>
        <taxon>metagenomes</taxon>
        <taxon>ecological metagenomes</taxon>
    </lineage>
</organism>
<name>A0A5E8CIL2_9ZZZZ</name>
<dbReference type="EMBL" id="CABVLZ010000003">
    <property type="protein sequence ID" value="VVU95051.1"/>
    <property type="molecule type" value="Genomic_DNA"/>
</dbReference>
<feature type="transmembrane region" description="Helical" evidence="1">
    <location>
        <begin position="111"/>
        <end position="127"/>
    </location>
</feature>
<feature type="transmembrane region" description="Helical" evidence="1">
    <location>
        <begin position="34"/>
        <end position="51"/>
    </location>
</feature>
<proteinExistence type="predicted"/>
<accession>A0A5E8CIL2</accession>
<keyword evidence="1" id="KW-1133">Transmembrane helix</keyword>
<feature type="transmembrane region" description="Helical" evidence="1">
    <location>
        <begin position="72"/>
        <end position="91"/>
    </location>
</feature>
<evidence type="ECO:0000313" key="2">
    <source>
        <dbReference type="EMBL" id="VVU95051.1"/>
    </source>
</evidence>
<keyword evidence="1" id="KW-0812">Transmembrane</keyword>